<dbReference type="PANTHER" id="PTHR41286:SF1">
    <property type="entry name" value="HNH NUCLEASE YAJD-RELATED"/>
    <property type="match status" value="1"/>
</dbReference>
<evidence type="ECO:0000256" key="4">
    <source>
        <dbReference type="ARBA" id="ARBA00040194"/>
    </source>
</evidence>
<dbReference type="AlphaFoldDB" id="V8RAN7"/>
<dbReference type="SMART" id="SM00507">
    <property type="entry name" value="HNHc"/>
    <property type="match status" value="1"/>
</dbReference>
<dbReference type="PATRIC" id="fig|1395516.4.peg.1021"/>
<dbReference type="RefSeq" id="WP_024011786.1">
    <property type="nucleotide sequence ID" value="NZ_CM002330.1"/>
</dbReference>
<comment type="caution">
    <text evidence="6">The sequence shown here is derived from an EMBL/GenBank/DDBJ whole genome shotgun (WGS) entry which is preliminary data.</text>
</comment>
<dbReference type="Gene3D" id="1.10.30.50">
    <property type="match status" value="1"/>
</dbReference>
<protein>
    <recommendedName>
        <fullName evidence="4">Putative HNH nuclease YajD</fullName>
    </recommendedName>
</protein>
<dbReference type="Proteomes" id="UP000024771">
    <property type="component" value="Chromosome"/>
</dbReference>
<evidence type="ECO:0000256" key="1">
    <source>
        <dbReference type="ARBA" id="ARBA00022722"/>
    </source>
</evidence>
<dbReference type="EMBL" id="AYMZ01000003">
    <property type="protein sequence ID" value="ETF08349.1"/>
    <property type="molecule type" value="Genomic_DNA"/>
</dbReference>
<dbReference type="CDD" id="cd00085">
    <property type="entry name" value="HNHc"/>
    <property type="match status" value="1"/>
</dbReference>
<dbReference type="Pfam" id="PF01844">
    <property type="entry name" value="HNH"/>
    <property type="match status" value="1"/>
</dbReference>
<feature type="domain" description="HNH nuclease" evidence="5">
    <location>
        <begin position="54"/>
        <end position="108"/>
    </location>
</feature>
<organism evidence="6">
    <name type="scientific">Pseudomonas moraviensis R28-S</name>
    <dbReference type="NCBI Taxonomy" id="1395516"/>
    <lineage>
        <taxon>Bacteria</taxon>
        <taxon>Pseudomonadati</taxon>
        <taxon>Pseudomonadota</taxon>
        <taxon>Gammaproteobacteria</taxon>
        <taxon>Pseudomonadales</taxon>
        <taxon>Pseudomonadaceae</taxon>
        <taxon>Pseudomonas</taxon>
    </lineage>
</organism>
<reference evidence="6" key="1">
    <citation type="journal article" date="2014" name="Genome Announc.">
        <title>Draft Genome Sequence of Pseudomonas moraviensis R28-S.</title>
        <authorList>
            <person name="Hunter S.S."/>
            <person name="Yano H."/>
            <person name="Loftie-Eaton W."/>
            <person name="Hughes J."/>
            <person name="De Gelder L."/>
            <person name="Stragier P."/>
            <person name="De Vos P."/>
            <person name="Settles M.L."/>
            <person name="Top E.M."/>
        </authorList>
    </citation>
    <scope>NUCLEOTIDE SEQUENCE [LARGE SCALE GENOMIC DNA]</scope>
    <source>
        <strain evidence="6">R28-S</strain>
    </source>
</reference>
<dbReference type="GO" id="GO:0003676">
    <property type="term" value="F:nucleic acid binding"/>
    <property type="evidence" value="ECO:0007669"/>
    <property type="project" value="InterPro"/>
</dbReference>
<dbReference type="InterPro" id="IPR002711">
    <property type="entry name" value="HNH"/>
</dbReference>
<evidence type="ECO:0000256" key="2">
    <source>
        <dbReference type="ARBA" id="ARBA00022801"/>
    </source>
</evidence>
<accession>V8RAN7</accession>
<name>V8RAN7_9PSED</name>
<sequence>MARPCRSFGCPALVKSADQKGYCDAHAELRSGWSKREDRSGSTTSRNYGHAWRIQRARILKRDHYLCQLCSRSGRVESANEVDHVISRANGGTEDDDNLQSLCGPCHKAKTASEKGKSAGFGRASGE</sequence>
<dbReference type="GO" id="GO:0008270">
    <property type="term" value="F:zinc ion binding"/>
    <property type="evidence" value="ECO:0007669"/>
    <property type="project" value="InterPro"/>
</dbReference>
<dbReference type="GO" id="GO:0004519">
    <property type="term" value="F:endonuclease activity"/>
    <property type="evidence" value="ECO:0007669"/>
    <property type="project" value="InterPro"/>
</dbReference>
<comment type="similarity">
    <text evidence="3">Belongs to the HNH nuclease family.</text>
</comment>
<dbReference type="GO" id="GO:0005829">
    <property type="term" value="C:cytosol"/>
    <property type="evidence" value="ECO:0007669"/>
    <property type="project" value="TreeGrafter"/>
</dbReference>
<keyword evidence="2" id="KW-0378">Hydrolase</keyword>
<gene>
    <name evidence="6" type="ORF">PMO01_05000</name>
</gene>
<dbReference type="GO" id="GO:0016787">
    <property type="term" value="F:hydrolase activity"/>
    <property type="evidence" value="ECO:0007669"/>
    <property type="project" value="UniProtKB-KW"/>
</dbReference>
<dbReference type="InterPro" id="IPR003615">
    <property type="entry name" value="HNH_nuc"/>
</dbReference>
<dbReference type="HOGENOM" id="CLU_108879_4_2_6"/>
<proteinExistence type="inferred from homology"/>
<keyword evidence="1" id="KW-0540">Nuclease</keyword>
<dbReference type="eggNOG" id="COG1403">
    <property type="taxonomic scope" value="Bacteria"/>
</dbReference>
<evidence type="ECO:0000259" key="5">
    <source>
        <dbReference type="SMART" id="SM00507"/>
    </source>
</evidence>
<evidence type="ECO:0000256" key="3">
    <source>
        <dbReference type="ARBA" id="ARBA00038412"/>
    </source>
</evidence>
<evidence type="ECO:0000313" key="6">
    <source>
        <dbReference type="EMBL" id="ETF08349.1"/>
    </source>
</evidence>
<dbReference type="PANTHER" id="PTHR41286">
    <property type="entry name" value="HNH NUCLEASE YAJD-RELATED"/>
    <property type="match status" value="1"/>
</dbReference>